<evidence type="ECO:0008006" key="3">
    <source>
        <dbReference type="Google" id="ProtNLM"/>
    </source>
</evidence>
<reference evidence="1 2" key="1">
    <citation type="submission" date="2024-02" db="EMBL/GenBank/DDBJ databases">
        <title>Comparative Genomic Analysis of Flavobacterium Species Causing Columnaris Disease of Freshwater Fish in Thailand: Insights into Virulence and Resistance Mechanisms.</title>
        <authorList>
            <person name="Nguyen D."/>
            <person name="Chokmangmeepisarn P."/>
            <person name="Khianchaikhan K."/>
            <person name="Morishita M."/>
            <person name="Bunnoy A."/>
            <person name="Rodkhum C."/>
        </authorList>
    </citation>
    <scope>NUCLEOTIDE SEQUENCE [LARGE SCALE GENOMIC DNA]</scope>
    <source>
        <strain evidence="1 2">CNRT2201</strain>
    </source>
</reference>
<comment type="caution">
    <text evidence="1">The sequence shown here is derived from an EMBL/GenBank/DDBJ whole genome shotgun (WGS) entry which is preliminary data.</text>
</comment>
<dbReference type="Proteomes" id="UP001621706">
    <property type="component" value="Unassembled WGS sequence"/>
</dbReference>
<keyword evidence="2" id="KW-1185">Reference proteome</keyword>
<name>A0ABW8PBU4_9FLAO</name>
<organism evidence="1 2">
    <name type="scientific">Flavobacterium oreochromis</name>
    <dbReference type="NCBI Taxonomy" id="2906078"/>
    <lineage>
        <taxon>Bacteria</taxon>
        <taxon>Pseudomonadati</taxon>
        <taxon>Bacteroidota</taxon>
        <taxon>Flavobacteriia</taxon>
        <taxon>Flavobacteriales</taxon>
        <taxon>Flavobacteriaceae</taxon>
        <taxon>Flavobacterium</taxon>
    </lineage>
</organism>
<dbReference type="EMBL" id="JAZGZP010000023">
    <property type="protein sequence ID" value="MFK7001903.1"/>
    <property type="molecule type" value="Genomic_DNA"/>
</dbReference>
<dbReference type="RefSeq" id="WP_088400793.1">
    <property type="nucleotide sequence ID" value="NZ_JAZGZP010000023.1"/>
</dbReference>
<evidence type="ECO:0000313" key="2">
    <source>
        <dbReference type="Proteomes" id="UP001621706"/>
    </source>
</evidence>
<gene>
    <name evidence="1" type="ORF">V3I07_13490</name>
</gene>
<accession>A0ABW8PBU4</accession>
<proteinExistence type="predicted"/>
<protein>
    <recommendedName>
        <fullName evidence="3">DUF5723 domain-containing protein</fullName>
    </recommendedName>
</protein>
<evidence type="ECO:0000313" key="1">
    <source>
        <dbReference type="EMBL" id="MFK7001903.1"/>
    </source>
</evidence>
<sequence>MKGKLQHYFLFFGLLIYSIGVSQEVDVESFKKLNFKVTGGINANSVFYNSSGLSNGRMPFTYTLSGNINISAFSFSMPLSYTVTNQGNNLGYTLPFNFNRLSLMPKYKWVKAYIGDVSMNFSPYTLSGHPFRGGGLELTPKGKFTYAFMGGRLLKAVEANESPTKLPVFSRMGYGFKMGYKKSTTKIEMIGFYAKDDIHSIHSNFDSLKVTPKENLVSSLNLSLALSKNIDFTVEYAISLLSEDYRSGFRNSAMGRYLGMRENTTVFKAVKTSVNYTIVQTKVGLNYERIDPNYKTLGTLFFANDLENINLSLSRPFLNNKLVLNGNLGFQRDDLHLQKKQNTKRLVGSINGTFQMNDRINLNGTYSNFTTYTNKKLNQFDLINDTQITPADTLNFKQLSQNATLNVNYILGVKKNHNLNFNYSISGQANEQGGIIRRGQASTVQNYMISHSFNLLPSKVVFNTSLNHTINSVSTASSSASGAAFSVSKKLFNEKMNTNLGVLYNANSTNESQSSLLGFKLMSNYLLFKKHNLSLSALQMIRKTPTTSATDLTVNFNYNYNF</sequence>